<keyword evidence="4 10" id="KW-0812">Transmembrane</keyword>
<feature type="transmembrane region" description="Helical" evidence="12">
    <location>
        <begin position="400"/>
        <end position="422"/>
    </location>
</feature>
<dbReference type="Pfam" id="PF00344">
    <property type="entry name" value="SecY"/>
    <property type="match status" value="1"/>
</dbReference>
<evidence type="ECO:0000256" key="5">
    <source>
        <dbReference type="ARBA" id="ARBA00022824"/>
    </source>
</evidence>
<feature type="transmembrane region" description="Helical" evidence="12">
    <location>
        <begin position="469"/>
        <end position="490"/>
    </location>
</feature>
<comment type="subcellular location">
    <subcellularLocation>
        <location evidence="1">Endoplasmic reticulum membrane</location>
        <topology evidence="1">Multi-pass membrane protein</topology>
    </subcellularLocation>
    <subcellularLocation>
        <location evidence="10">Membrane</location>
        <topology evidence="10">Multi-pass membrane protein</topology>
    </subcellularLocation>
</comment>
<proteinExistence type="inferred from homology"/>
<feature type="transmembrane region" description="Helical" evidence="12">
    <location>
        <begin position="648"/>
        <end position="667"/>
    </location>
</feature>
<comment type="similarity">
    <text evidence="2 11">Belongs to the SecY/SEC61-alpha family.</text>
</comment>
<feature type="transmembrane region" description="Helical" evidence="12">
    <location>
        <begin position="604"/>
        <end position="627"/>
    </location>
</feature>
<evidence type="ECO:0000256" key="8">
    <source>
        <dbReference type="ARBA" id="ARBA00023010"/>
    </source>
</evidence>
<feature type="transmembrane region" description="Helical" evidence="12">
    <location>
        <begin position="136"/>
        <end position="161"/>
    </location>
</feature>
<feature type="transmembrane region" description="Helical" evidence="12">
    <location>
        <begin position="289"/>
        <end position="309"/>
    </location>
</feature>
<feature type="transmembrane region" description="Helical" evidence="12">
    <location>
        <begin position="964"/>
        <end position="985"/>
    </location>
</feature>
<dbReference type="Pfam" id="PF03062">
    <property type="entry name" value="MBOAT"/>
    <property type="match status" value="1"/>
</dbReference>
<evidence type="ECO:0000256" key="3">
    <source>
        <dbReference type="ARBA" id="ARBA00022448"/>
    </source>
</evidence>
<evidence type="ECO:0000256" key="12">
    <source>
        <dbReference type="SAM" id="Phobius"/>
    </source>
</evidence>
<evidence type="ECO:0000256" key="9">
    <source>
        <dbReference type="ARBA" id="ARBA00023136"/>
    </source>
</evidence>
<dbReference type="NCBIfam" id="TIGR00967">
    <property type="entry name" value="3a0501s007"/>
    <property type="match status" value="1"/>
</dbReference>
<dbReference type="PANTHER" id="PTHR10906">
    <property type="entry name" value="SECY/SEC61-ALPHA FAMILY MEMBER"/>
    <property type="match status" value="1"/>
</dbReference>
<gene>
    <name evidence="14" type="ORF">L5515_010251</name>
</gene>
<keyword evidence="9 12" id="KW-0472">Membrane</keyword>
<keyword evidence="8 10" id="KW-0811">Translocation</keyword>
<dbReference type="NCBIfam" id="NF006341">
    <property type="entry name" value="PRK08568.1-5"/>
    <property type="match status" value="1"/>
</dbReference>
<dbReference type="Proteomes" id="UP000829354">
    <property type="component" value="Chromosome IV"/>
</dbReference>
<dbReference type="InterPro" id="IPR002208">
    <property type="entry name" value="SecY/SEC61-alpha"/>
</dbReference>
<dbReference type="InterPro" id="IPR023201">
    <property type="entry name" value="SecY_dom_sf"/>
</dbReference>
<dbReference type="GO" id="GO:0015031">
    <property type="term" value="P:protein transport"/>
    <property type="evidence" value="ECO:0007669"/>
    <property type="project" value="UniProtKB-KW"/>
</dbReference>
<evidence type="ECO:0000313" key="14">
    <source>
        <dbReference type="EMBL" id="UMM26629.1"/>
    </source>
</evidence>
<keyword evidence="3 10" id="KW-0813">Transport</keyword>
<dbReference type="InterPro" id="IPR004299">
    <property type="entry name" value="MBOAT_fam"/>
</dbReference>
<dbReference type="PROSITE" id="PS00755">
    <property type="entry name" value="SECY_1"/>
    <property type="match status" value="1"/>
</dbReference>
<feature type="transmembrane region" description="Helical" evidence="12">
    <location>
        <begin position="889"/>
        <end position="907"/>
    </location>
</feature>
<keyword evidence="5" id="KW-0256">Endoplasmic reticulum</keyword>
<sequence>MGLKRKDLAQRFDVIWYKNVPTFPTSSSNNYNMKTSSPSIPGPLPKPERVLAWSIWIFHSLFAFVIAYWVSNGKAKGWIKHWMQDSSYLPGWKMDLSDAEWAYYRQTVWHLLLDYGLHSLGIYLSKHCLPSPISRYAIILTGFLVHIHMSSFQCIVVLYAFAATVIFATWLMGGAKLVPWILCISFIAKATQYVPFSSGTHIFYREFNIYLYGSIKILNFALYLSDGPKFRNFWKLLEESLLYFSYLPYSMTLIVRFEDFKEQFEKWEKNREIFCWETKKSAIWFGVRLAFWGAFIDFLLHFIHVQALFNSPDSLVNSLNVYEVCAIAYVAGQLFHVKYVVIFGVPAFFAALDGFQPPPPPICISRVSLYSRMWRHFDNGLYQFLKHQVYIPVMRKPLPLVLSILRGLAALCAVFGVVLAWHGTRRHYIFWVTLSATELIVERIGWQIWERPEVQKLRERIGEHGCRRIMATLMLLTVTPGIFGVFFFLGQEGVGETIAMNVVVQGFLDVINFNISAFPLTAGFAFLHILTLAMFLEYIKPFCSFVPEVAKPERKIQFREKVMWTAVTLFIYLVCCQIPLFGIMTSDSADPLYWMRAIMASNRGTLMELGISPIVTSGMIMQLLAGIKVIEVGDSPKERALFNASQKLFGMLITIGQALVYVMTGMYGDPSEIGAGICLLLVVQLTIAGLIVLLLDELLQNGYGLGSGISLFIATNICETIIWKTFSPATINSGRGTEFEGAAIALFHLLATRSDKIRALREAFYRGHLPNLMNLLATVFIFSIVIYLQGFRVELPIKSSRQRGQYATYPIKLFYTSNMPIILQSALVSNIFVISQMLANKWGGNIFVDIFGKWGDDNNARGIPTGGLCYYLSPPHSFAEMYNDPLHCIVYIVFMLGTCAFFSKSWIDVSGSSAKDVAKQLKDRQMVMRGHREASMIHELNRYIPTAAAFGGLCVGALSVTADFMGAIGSGTGILLAVTIIYQYFETFVKEQAEAGGVMGMFLN</sequence>
<dbReference type="Pfam" id="PF10559">
    <property type="entry name" value="Plug_translocon"/>
    <property type="match status" value="1"/>
</dbReference>
<dbReference type="FunFam" id="1.10.3370.10:FF:000002">
    <property type="entry name" value="Transport Sec61 subunit alpha isoform 2"/>
    <property type="match status" value="1"/>
</dbReference>
<feature type="transmembrane region" description="Helical" evidence="12">
    <location>
        <begin position="510"/>
        <end position="536"/>
    </location>
</feature>
<evidence type="ECO:0000256" key="10">
    <source>
        <dbReference type="RuleBase" id="RU003484"/>
    </source>
</evidence>
<keyword evidence="15" id="KW-1185">Reference proteome</keyword>
<dbReference type="Gene3D" id="1.10.3370.10">
    <property type="entry name" value="SecY subunit domain"/>
    <property type="match status" value="1"/>
</dbReference>
<feature type="transmembrane region" description="Helical" evidence="12">
    <location>
        <begin position="562"/>
        <end position="584"/>
    </location>
</feature>
<keyword evidence="6 10" id="KW-0653">Protein transport</keyword>
<feature type="transmembrane region" description="Helical" evidence="12">
    <location>
        <begin position="702"/>
        <end position="723"/>
    </location>
</feature>
<dbReference type="GO" id="GO:0005789">
    <property type="term" value="C:endoplasmic reticulum membrane"/>
    <property type="evidence" value="ECO:0007669"/>
    <property type="project" value="UniProtKB-SubCell"/>
</dbReference>
<feature type="transmembrane region" description="Helical" evidence="12">
    <location>
        <begin position="940"/>
        <end position="958"/>
    </location>
</feature>
<feature type="transmembrane region" description="Helical" evidence="12">
    <location>
        <begin position="209"/>
        <end position="225"/>
    </location>
</feature>
<feature type="transmembrane region" description="Helical" evidence="12">
    <location>
        <begin position="673"/>
        <end position="695"/>
    </location>
</feature>
<dbReference type="InterPro" id="IPR019561">
    <property type="entry name" value="Translocon_Sec61/SecY_plug_dom"/>
</dbReference>
<evidence type="ECO:0000313" key="15">
    <source>
        <dbReference type="Proteomes" id="UP000829354"/>
    </source>
</evidence>
<dbReference type="PROSITE" id="PS00756">
    <property type="entry name" value="SECY_2"/>
    <property type="match status" value="1"/>
</dbReference>
<feature type="transmembrane region" description="Helical" evidence="12">
    <location>
        <begin position="813"/>
        <end position="834"/>
    </location>
</feature>
<feature type="transmembrane region" description="Helical" evidence="12">
    <location>
        <begin position="167"/>
        <end position="188"/>
    </location>
</feature>
<dbReference type="EMBL" id="CP092623">
    <property type="protein sequence ID" value="UMM26629.1"/>
    <property type="molecule type" value="Genomic_DNA"/>
</dbReference>
<reference evidence="14 15" key="1">
    <citation type="submission" date="2022-04" db="EMBL/GenBank/DDBJ databases">
        <title>Chromosome-level reference genomes for two strains of Caenorhabditis briggsae: an improved platform for comparative genomics.</title>
        <authorList>
            <person name="Stevens L."/>
            <person name="Andersen E."/>
        </authorList>
    </citation>
    <scope>NUCLEOTIDE SEQUENCE [LARGE SCALE GENOMIC DNA]</scope>
    <source>
        <strain evidence="14">VX34</strain>
        <tissue evidence="14">Whole-organism</tissue>
    </source>
</reference>
<keyword evidence="7 12" id="KW-1133">Transmembrane helix</keyword>
<evidence type="ECO:0000256" key="6">
    <source>
        <dbReference type="ARBA" id="ARBA00022927"/>
    </source>
</evidence>
<feature type="domain" description="Translocon Sec61/SecY plug" evidence="13">
    <location>
        <begin position="570"/>
        <end position="604"/>
    </location>
</feature>
<dbReference type="SUPFAM" id="SSF103491">
    <property type="entry name" value="Preprotein translocase SecY subunit"/>
    <property type="match status" value="1"/>
</dbReference>
<evidence type="ECO:0000256" key="1">
    <source>
        <dbReference type="ARBA" id="ARBA00004477"/>
    </source>
</evidence>
<evidence type="ECO:0000256" key="4">
    <source>
        <dbReference type="ARBA" id="ARBA00022692"/>
    </source>
</evidence>
<feature type="transmembrane region" description="Helical" evidence="12">
    <location>
        <begin position="50"/>
        <end position="70"/>
    </location>
</feature>
<evidence type="ECO:0000259" key="13">
    <source>
        <dbReference type="Pfam" id="PF10559"/>
    </source>
</evidence>
<evidence type="ECO:0000256" key="11">
    <source>
        <dbReference type="RuleBase" id="RU004349"/>
    </source>
</evidence>
<evidence type="ECO:0000256" key="7">
    <source>
        <dbReference type="ARBA" id="ARBA00022989"/>
    </source>
</evidence>
<evidence type="ECO:0000256" key="2">
    <source>
        <dbReference type="ARBA" id="ARBA00005751"/>
    </source>
</evidence>
<dbReference type="InterPro" id="IPR030659">
    <property type="entry name" value="SecY_CS"/>
</dbReference>
<dbReference type="AlphaFoldDB" id="A0AAE9ET43"/>
<organism evidence="14 15">
    <name type="scientific">Caenorhabditis briggsae</name>
    <dbReference type="NCBI Taxonomy" id="6238"/>
    <lineage>
        <taxon>Eukaryota</taxon>
        <taxon>Metazoa</taxon>
        <taxon>Ecdysozoa</taxon>
        <taxon>Nematoda</taxon>
        <taxon>Chromadorea</taxon>
        <taxon>Rhabditida</taxon>
        <taxon>Rhabditina</taxon>
        <taxon>Rhabditomorpha</taxon>
        <taxon>Rhabditoidea</taxon>
        <taxon>Rhabditidae</taxon>
        <taxon>Peloderinae</taxon>
        <taxon>Caenorhabditis</taxon>
    </lineage>
</organism>
<feature type="transmembrane region" description="Helical" evidence="12">
    <location>
        <begin position="772"/>
        <end position="793"/>
    </location>
</feature>
<name>A0AAE9ET43_CAEBR</name>
<protein>
    <recommendedName>
        <fullName evidence="13">Translocon Sec61/SecY plug domain-containing protein</fullName>
    </recommendedName>
</protein>
<accession>A0AAE9ET43</accession>